<keyword evidence="5 8" id="KW-0862">Zinc</keyword>
<comment type="cofactor">
    <cofactor evidence="8">
        <name>Mg(2+)</name>
        <dbReference type="ChEBI" id="CHEBI:18420"/>
    </cofactor>
    <text evidence="8">Binds 1 Mg(2+) ion.</text>
</comment>
<gene>
    <name evidence="10" type="ORF">HF882_11845</name>
</gene>
<feature type="active site" description="Phosphoserine intermediate" evidence="7">
    <location>
        <position position="80"/>
    </location>
</feature>
<keyword evidence="6 8" id="KW-0460">Magnesium</keyword>
<name>A0A848AZ03_9BACT</name>
<dbReference type="AlphaFoldDB" id="A0A848AZ03"/>
<evidence type="ECO:0000256" key="8">
    <source>
        <dbReference type="PIRSR" id="PIRSR601952-2"/>
    </source>
</evidence>
<dbReference type="InterPro" id="IPR001952">
    <property type="entry name" value="Alkaline_phosphatase"/>
</dbReference>
<organism evidence="10 11">
    <name type="scientific">Victivallis vadensis</name>
    <dbReference type="NCBI Taxonomy" id="172901"/>
    <lineage>
        <taxon>Bacteria</taxon>
        <taxon>Pseudomonadati</taxon>
        <taxon>Lentisphaerota</taxon>
        <taxon>Lentisphaeria</taxon>
        <taxon>Victivallales</taxon>
        <taxon>Victivallaceae</taxon>
        <taxon>Victivallis</taxon>
    </lineage>
</organism>
<evidence type="ECO:0000313" key="10">
    <source>
        <dbReference type="EMBL" id="NMD87277.1"/>
    </source>
</evidence>
<feature type="binding site" evidence="8">
    <location>
        <position position="133"/>
    </location>
    <ligand>
        <name>Mg(2+)</name>
        <dbReference type="ChEBI" id="CHEBI:18420"/>
    </ligand>
</feature>
<dbReference type="PROSITE" id="PS00123">
    <property type="entry name" value="ALKALINE_PHOSPHATASE"/>
    <property type="match status" value="1"/>
</dbReference>
<accession>A0A848AZ03</accession>
<comment type="caution">
    <text evidence="10">The sequence shown here is derived from an EMBL/GenBank/DDBJ whole genome shotgun (WGS) entry which is preliminary data.</text>
</comment>
<dbReference type="PANTHER" id="PTHR11596">
    <property type="entry name" value="ALKALINE PHOSPHATASE"/>
    <property type="match status" value="1"/>
</dbReference>
<reference evidence="10 11" key="1">
    <citation type="submission" date="2020-04" db="EMBL/GenBank/DDBJ databases">
        <authorList>
            <person name="Hitch T.C.A."/>
            <person name="Wylensek D."/>
            <person name="Clavel T."/>
        </authorList>
    </citation>
    <scope>NUCLEOTIDE SEQUENCE [LARGE SCALE GENOMIC DNA]</scope>
    <source>
        <strain evidence="10 11">COR2-253-APC-1A</strain>
    </source>
</reference>
<feature type="binding site" evidence="8">
    <location>
        <position position="342"/>
    </location>
    <ligand>
        <name>Zn(2+)</name>
        <dbReference type="ChEBI" id="CHEBI:29105"/>
        <label>2</label>
    </ligand>
</feature>
<dbReference type="InterPro" id="IPR018299">
    <property type="entry name" value="Alkaline_phosphatase_AS"/>
</dbReference>
<evidence type="ECO:0000256" key="1">
    <source>
        <dbReference type="ARBA" id="ARBA00005984"/>
    </source>
</evidence>
<proteinExistence type="inferred from homology"/>
<dbReference type="Gene3D" id="1.10.60.40">
    <property type="match status" value="1"/>
</dbReference>
<dbReference type="InterPro" id="IPR017850">
    <property type="entry name" value="Alkaline_phosphatase_core_sf"/>
</dbReference>
<feature type="binding site" evidence="8">
    <location>
        <position position="35"/>
    </location>
    <ligand>
        <name>Zn(2+)</name>
        <dbReference type="ChEBI" id="CHEBI:29105"/>
        <label>2</label>
    </ligand>
</feature>
<feature type="binding site" evidence="8">
    <location>
        <position position="385"/>
    </location>
    <ligand>
        <name>Zn(2+)</name>
        <dbReference type="ChEBI" id="CHEBI:29105"/>
        <label>2</label>
    </ligand>
</feature>
<evidence type="ECO:0000256" key="4">
    <source>
        <dbReference type="ARBA" id="ARBA00022801"/>
    </source>
</evidence>
<sequence length="578" mass="62457">MKKIIAAAVFCWLLLVQLGAVELKPVKYVFLFIGDGTSYPQREAANRYLKATNAEPLFIDAMPFHRSTRTAAANNVVTDSAASGTAIACGSKTNKNMLGLAPDGSLLESCATLARKNGRKVGILTSVTLNNATPAAFYGHQDNRHNYYLLGTELVKSGFDYFAGGAVADAMPRSTARPDNIPALKQRIAALEAEIESCRKANARIDAGRQEARKTGDNAKFEAFQKEKKANSTRWKKAHDQLRYANQDLKTAENFVGNIMDYAKQNGFLTIFSRSRERISALKPGCGKVIAVGKTLSGPLQWEIDAAGDVQATSLAFLTAKGIELLDNQNGFFMMIEGGKIDWSCHGNDAGTMLREVLGFDDAVKVAADFAKRHPQDTLIVVTGDHETGGLCLPGTPEQLKNLGAQKHSADYFSRKLRQLKKEGGEDKLAKAKALVTKCFGLQFDGEGPMTMNADEKTALEGALLRALGEKSAIEVGFYDNAAAAIKAGKNPGAVFLATLLVSRKSGLEWGTQGHTALPVRTSAMGAQAEEFLAPGNLTEEQKKPYHTHDPKIEVPLPEIDNSDIGIRLKQVVAPLQI</sequence>
<dbReference type="EMBL" id="JABAEW010000021">
    <property type="protein sequence ID" value="NMD87277.1"/>
    <property type="molecule type" value="Genomic_DNA"/>
</dbReference>
<keyword evidence="2" id="KW-0597">Phosphoprotein</keyword>
<dbReference type="Proteomes" id="UP000576225">
    <property type="component" value="Unassembled WGS sequence"/>
</dbReference>
<feature type="binding site" evidence="8">
    <location>
        <position position="35"/>
    </location>
    <ligand>
        <name>Mg(2+)</name>
        <dbReference type="ChEBI" id="CHEBI:18420"/>
    </ligand>
</feature>
<feature type="binding site" evidence="8">
    <location>
        <position position="346"/>
    </location>
    <ligand>
        <name>Zn(2+)</name>
        <dbReference type="ChEBI" id="CHEBI:29105"/>
        <label>2</label>
    </ligand>
</feature>
<dbReference type="CDD" id="cd16012">
    <property type="entry name" value="ALP"/>
    <property type="match status" value="1"/>
</dbReference>
<evidence type="ECO:0000313" key="11">
    <source>
        <dbReference type="Proteomes" id="UP000576225"/>
    </source>
</evidence>
<dbReference type="PRINTS" id="PR00113">
    <property type="entry name" value="ALKPHPHTASE"/>
</dbReference>
<dbReference type="GO" id="GO:0046872">
    <property type="term" value="F:metal ion binding"/>
    <property type="evidence" value="ECO:0007669"/>
    <property type="project" value="UniProtKB-KW"/>
</dbReference>
<feature type="binding site" evidence="8">
    <location>
        <position position="386"/>
    </location>
    <ligand>
        <name>Zn(2+)</name>
        <dbReference type="ChEBI" id="CHEBI:29105"/>
        <label>2</label>
    </ligand>
</feature>
<evidence type="ECO:0000256" key="6">
    <source>
        <dbReference type="ARBA" id="ARBA00022842"/>
    </source>
</evidence>
<dbReference type="SUPFAM" id="SSF53649">
    <property type="entry name" value="Alkaline phosphatase-like"/>
    <property type="match status" value="1"/>
</dbReference>
<dbReference type="RefSeq" id="WP_168962747.1">
    <property type="nucleotide sequence ID" value="NZ_CAUFPP010000227.1"/>
</dbReference>
<evidence type="ECO:0000256" key="2">
    <source>
        <dbReference type="ARBA" id="ARBA00022553"/>
    </source>
</evidence>
<evidence type="ECO:0000256" key="7">
    <source>
        <dbReference type="PIRSR" id="PIRSR601952-1"/>
    </source>
</evidence>
<protein>
    <submittedName>
        <fullName evidence="10">Alkaline phosphatase</fullName>
    </submittedName>
</protein>
<comment type="similarity">
    <text evidence="1 9">Belongs to the alkaline phosphatase family.</text>
</comment>
<dbReference type="PANTHER" id="PTHR11596:SF5">
    <property type="entry name" value="ALKALINE PHOSPHATASE"/>
    <property type="match status" value="1"/>
</dbReference>
<keyword evidence="4" id="KW-0378">Hydrolase</keyword>
<evidence type="ECO:0000256" key="9">
    <source>
        <dbReference type="RuleBase" id="RU003946"/>
    </source>
</evidence>
<comment type="cofactor">
    <cofactor evidence="8">
        <name>Zn(2+)</name>
        <dbReference type="ChEBI" id="CHEBI:29105"/>
    </cofactor>
    <text evidence="8">Binds 2 Zn(2+) ions.</text>
</comment>
<evidence type="ECO:0000256" key="5">
    <source>
        <dbReference type="ARBA" id="ARBA00022833"/>
    </source>
</evidence>
<dbReference type="GO" id="GO:0004035">
    <property type="term" value="F:alkaline phosphatase activity"/>
    <property type="evidence" value="ECO:0007669"/>
    <property type="project" value="TreeGrafter"/>
</dbReference>
<dbReference type="Gene3D" id="3.40.720.10">
    <property type="entry name" value="Alkaline Phosphatase, subunit A"/>
    <property type="match status" value="2"/>
</dbReference>
<dbReference type="SMART" id="SM00098">
    <property type="entry name" value="alkPPc"/>
    <property type="match status" value="1"/>
</dbReference>
<feature type="binding site" evidence="8">
    <location>
        <position position="337"/>
    </location>
    <ligand>
        <name>Mg(2+)</name>
        <dbReference type="ChEBI" id="CHEBI:18420"/>
    </ligand>
</feature>
<evidence type="ECO:0000256" key="3">
    <source>
        <dbReference type="ARBA" id="ARBA00022723"/>
    </source>
</evidence>
<dbReference type="Pfam" id="PF00245">
    <property type="entry name" value="Alk_phosphatase"/>
    <property type="match status" value="2"/>
</dbReference>
<keyword evidence="3 8" id="KW-0479">Metal-binding</keyword>